<evidence type="ECO:0000256" key="1">
    <source>
        <dbReference type="SAM" id="SignalP"/>
    </source>
</evidence>
<gene>
    <name evidence="3" type="ORF">CWC39_05725</name>
    <name evidence="2" type="ORF">DLJ54_05880</name>
</gene>
<feature type="signal peptide" evidence="1">
    <location>
        <begin position="1"/>
        <end position="27"/>
    </location>
</feature>
<dbReference type="Proteomes" id="UP000251577">
    <property type="component" value="Unassembled WGS sequence"/>
</dbReference>
<dbReference type="EMBL" id="PHQP01000035">
    <property type="protein sequence ID" value="RAV33967.1"/>
    <property type="molecule type" value="Genomic_DNA"/>
</dbReference>
<dbReference type="Proteomes" id="UP000251047">
    <property type="component" value="Unassembled WGS sequence"/>
</dbReference>
<dbReference type="EMBL" id="QHCV01000049">
    <property type="protein sequence ID" value="RAV31919.1"/>
    <property type="molecule type" value="Genomic_DNA"/>
</dbReference>
<evidence type="ECO:0000313" key="3">
    <source>
        <dbReference type="EMBL" id="RAV33967.1"/>
    </source>
</evidence>
<keyword evidence="1" id="KW-0732">Signal</keyword>
<evidence type="ECO:0000313" key="4">
    <source>
        <dbReference type="Proteomes" id="UP000251047"/>
    </source>
</evidence>
<feature type="chain" id="PRO_5036068446" description="Secreted protein" evidence="1">
    <location>
        <begin position="28"/>
        <end position="166"/>
    </location>
</feature>
<reference evidence="4 5" key="1">
    <citation type="journal article" date="2018" name="Syst. Appl. Microbiol.">
        <title>Corynebacterium heidelbergense sp. nov., isolated from the preen glands of Egyptian geese (Alopochen aegyptiacus).</title>
        <authorList>
            <person name="Braun M.S."/>
            <person name="Wang E."/>
            <person name="Zimmermann S."/>
            <person name="Wink M."/>
        </authorList>
    </citation>
    <scope>NUCLEOTIDE SEQUENCE [LARGE SCALE GENOMIC DNA]</scope>
    <source>
        <strain evidence="2 5">647</strain>
        <strain evidence="3 4">DSM 104638</strain>
    </source>
</reference>
<evidence type="ECO:0008006" key="6">
    <source>
        <dbReference type="Google" id="ProtNLM"/>
    </source>
</evidence>
<dbReference type="OrthoDB" id="4377432at2"/>
<organism evidence="2 5">
    <name type="scientific">Corynebacterium heidelbergense</name>
    <dbReference type="NCBI Taxonomy" id="2055947"/>
    <lineage>
        <taxon>Bacteria</taxon>
        <taxon>Bacillati</taxon>
        <taxon>Actinomycetota</taxon>
        <taxon>Actinomycetes</taxon>
        <taxon>Mycobacteriales</taxon>
        <taxon>Corynebacteriaceae</taxon>
        <taxon>Corynebacterium</taxon>
    </lineage>
</organism>
<dbReference type="RefSeq" id="WP_112769549.1">
    <property type="nucleotide sequence ID" value="NZ_CP063191.1"/>
</dbReference>
<dbReference type="AlphaFoldDB" id="A0A364V5M3"/>
<proteinExistence type="predicted"/>
<evidence type="ECO:0000313" key="5">
    <source>
        <dbReference type="Proteomes" id="UP000251577"/>
    </source>
</evidence>
<evidence type="ECO:0000313" key="2">
    <source>
        <dbReference type="EMBL" id="RAV31919.1"/>
    </source>
</evidence>
<accession>A0A364V5M3</accession>
<sequence>MKTRTRIATAGAAAAATIALTGGMASAATPTPQQVASGNFSVQGVDVAAALPGWDINNAQSQAAARDAIALAVSAQGGKVDVNAGSFSGPAGIAIGDGAVVNAQGVKPGLAIGIAGPGTTVNISGTAPVKCEGNAAFAGDFQTLTGCVIYQTPQGPVSIPLSVLPR</sequence>
<protein>
    <recommendedName>
        <fullName evidence="6">Secreted protein</fullName>
    </recommendedName>
</protein>
<comment type="caution">
    <text evidence="2">The sequence shown here is derived from an EMBL/GenBank/DDBJ whole genome shotgun (WGS) entry which is preliminary data.</text>
</comment>
<keyword evidence="5" id="KW-1185">Reference proteome</keyword>
<name>A0A364V5M3_9CORY</name>